<dbReference type="InterPro" id="IPR000123">
    <property type="entry name" value="Reverse_transcriptase_msDNA"/>
</dbReference>
<protein>
    <recommendedName>
        <fullName evidence="1">RNA-directed DNA polymerase</fullName>
        <ecNumber evidence="1">2.7.7.49</ecNumber>
    </recommendedName>
</protein>
<keyword evidence="12" id="KW-1185">Reference proteome</keyword>
<name>A0A5C4LH69_9HYPH</name>
<evidence type="ECO:0000256" key="8">
    <source>
        <dbReference type="ARBA" id="ARBA00034120"/>
    </source>
</evidence>
<dbReference type="Proteomes" id="UP000305267">
    <property type="component" value="Unassembled WGS sequence"/>
</dbReference>
<accession>A0A5C4LH69</accession>
<evidence type="ECO:0000256" key="6">
    <source>
        <dbReference type="ARBA" id="ARBA00022918"/>
    </source>
</evidence>
<organism evidence="11 12">
    <name type="scientific">Methylobacterium terricola</name>
    <dbReference type="NCBI Taxonomy" id="2583531"/>
    <lineage>
        <taxon>Bacteria</taxon>
        <taxon>Pseudomonadati</taxon>
        <taxon>Pseudomonadota</taxon>
        <taxon>Alphaproteobacteria</taxon>
        <taxon>Hyphomicrobiales</taxon>
        <taxon>Methylobacteriaceae</taxon>
        <taxon>Methylobacterium</taxon>
    </lineage>
</organism>
<dbReference type="InterPro" id="IPR043502">
    <property type="entry name" value="DNA/RNA_pol_sf"/>
</dbReference>
<evidence type="ECO:0000256" key="3">
    <source>
        <dbReference type="ARBA" id="ARBA00022695"/>
    </source>
</evidence>
<dbReference type="EMBL" id="VDDA01000005">
    <property type="protein sequence ID" value="TNC12723.1"/>
    <property type="molecule type" value="Genomic_DNA"/>
</dbReference>
<dbReference type="GO" id="GO:0046872">
    <property type="term" value="F:metal ion binding"/>
    <property type="evidence" value="ECO:0007669"/>
    <property type="project" value="UniProtKB-KW"/>
</dbReference>
<dbReference type="GO" id="GO:0051607">
    <property type="term" value="P:defense response to virus"/>
    <property type="evidence" value="ECO:0007669"/>
    <property type="project" value="UniProtKB-KW"/>
</dbReference>
<comment type="caution">
    <text evidence="11">The sequence shown here is derived from an EMBL/GenBank/DDBJ whole genome shotgun (WGS) entry which is preliminary data.</text>
</comment>
<comment type="catalytic activity">
    <reaction evidence="9">
        <text>DNA(n) + a 2'-deoxyribonucleoside 5'-triphosphate = DNA(n+1) + diphosphate</text>
        <dbReference type="Rhea" id="RHEA:22508"/>
        <dbReference type="Rhea" id="RHEA-COMP:17339"/>
        <dbReference type="Rhea" id="RHEA-COMP:17340"/>
        <dbReference type="ChEBI" id="CHEBI:33019"/>
        <dbReference type="ChEBI" id="CHEBI:61560"/>
        <dbReference type="ChEBI" id="CHEBI:173112"/>
        <dbReference type="EC" id="2.7.7.49"/>
    </reaction>
</comment>
<dbReference type="NCBIfam" id="NF038237">
    <property type="entry name" value="retron_Ec67_fus"/>
    <property type="match status" value="1"/>
</dbReference>
<dbReference type="EC" id="2.7.7.49" evidence="1"/>
<dbReference type="GO" id="GO:0003964">
    <property type="term" value="F:RNA-directed DNA polymerase activity"/>
    <property type="evidence" value="ECO:0007669"/>
    <property type="project" value="UniProtKB-KW"/>
</dbReference>
<keyword evidence="7" id="KW-0051">Antiviral defense</keyword>
<evidence type="ECO:0000256" key="4">
    <source>
        <dbReference type="ARBA" id="ARBA00022723"/>
    </source>
</evidence>
<keyword evidence="6 11" id="KW-0695">RNA-directed DNA polymerase</keyword>
<dbReference type="PANTHER" id="PTHR34047:SF7">
    <property type="entry name" value="RNA-DIRECTED DNA POLYMERASE"/>
    <property type="match status" value="1"/>
</dbReference>
<proteinExistence type="inferred from homology"/>
<evidence type="ECO:0000256" key="1">
    <source>
        <dbReference type="ARBA" id="ARBA00012493"/>
    </source>
</evidence>
<feature type="domain" description="Reverse transcriptase" evidence="10">
    <location>
        <begin position="26"/>
        <end position="262"/>
    </location>
</feature>
<keyword evidence="3" id="KW-0548">Nucleotidyltransferase</keyword>
<dbReference type="PRINTS" id="PR00866">
    <property type="entry name" value="RNADNAPOLMS"/>
</dbReference>
<dbReference type="RefSeq" id="WP_139036262.1">
    <property type="nucleotide sequence ID" value="NZ_VDDA01000005.1"/>
</dbReference>
<evidence type="ECO:0000313" key="12">
    <source>
        <dbReference type="Proteomes" id="UP000305267"/>
    </source>
</evidence>
<dbReference type="InterPro" id="IPR051083">
    <property type="entry name" value="GrpII_Intron_Splice-Mob/Def"/>
</dbReference>
<dbReference type="AlphaFoldDB" id="A0A5C4LH69"/>
<dbReference type="OrthoDB" id="7055795at2"/>
<evidence type="ECO:0000256" key="7">
    <source>
        <dbReference type="ARBA" id="ARBA00023118"/>
    </source>
</evidence>
<evidence type="ECO:0000259" key="10">
    <source>
        <dbReference type="PROSITE" id="PS50878"/>
    </source>
</evidence>
<evidence type="ECO:0000256" key="2">
    <source>
        <dbReference type="ARBA" id="ARBA00022679"/>
    </source>
</evidence>
<keyword evidence="5" id="KW-0460">Magnesium</keyword>
<evidence type="ECO:0000313" key="11">
    <source>
        <dbReference type="EMBL" id="TNC12723.1"/>
    </source>
</evidence>
<reference evidence="11 12" key="1">
    <citation type="submission" date="2019-06" db="EMBL/GenBank/DDBJ databases">
        <title>Genome of Methylobacterium sp. 17Sr1-39.</title>
        <authorList>
            <person name="Seo T."/>
        </authorList>
    </citation>
    <scope>NUCLEOTIDE SEQUENCE [LARGE SCALE GENOMIC DNA]</scope>
    <source>
        <strain evidence="11 12">17Sr1-39</strain>
    </source>
</reference>
<sequence>MSIVNKLKGAKTLDELADLLGFTPSGFSYILYRLPNAIKYKSFSIPKRGGGARTIEAPDDRLKLLQRRLANVLYLYLDEIEKSGKEHTPVAHGFARSLSIITNAACHKRRRYVLNLDLAEFFPAINFGRVRGVFLKDKRFEFAPKIATLIAQIACHNHALPQGSPCSPVISNIVARLLDVRLVRLAKQHKCTYSRYADDITFSTNQKEFPVDLALPDPSGKGPWVVGPALTAEITGTGFVINASKTRMQIRGSRQLATGLLVNEKVNVCPEYYRTVRSMCARLFSTGEYFAMVPAMMAGGKVGDPDVRTSFKTFPLIEGRLGFIYLVRDGLDRRDGVEKKKSPTATRVLYHHLLFYKHFVAGARPLVITEGKTDRVYLRAAIEKLTSFHPRLGKIESGAFSSSIRFMNFSRIVHDVLQLGGGTGDLKFFMLHYADTLRKFKHAPLKAPIIVLIDNDLGTKDIFGVMREKTVHKTISTQTTAPFYRVHANLYLVKTPETGKDKGMTCIEDLFEPCVLATKIDGLVFDPDKKHKEPGKYGKAVFAEKVVRPNKSAIVFDGFDPLLQRICDVIDDYATHPGHI</sequence>
<keyword evidence="4" id="KW-0479">Metal-binding</keyword>
<dbReference type="PANTHER" id="PTHR34047">
    <property type="entry name" value="NUCLEAR INTRON MATURASE 1, MITOCHONDRIAL-RELATED"/>
    <property type="match status" value="1"/>
</dbReference>
<comment type="similarity">
    <text evidence="8">Belongs to the bacterial reverse transcriptase family.</text>
</comment>
<dbReference type="CDD" id="cd03487">
    <property type="entry name" value="RT_Bac_retron_II"/>
    <property type="match status" value="1"/>
</dbReference>
<dbReference type="PROSITE" id="PS50878">
    <property type="entry name" value="RT_POL"/>
    <property type="match status" value="1"/>
</dbReference>
<evidence type="ECO:0000256" key="5">
    <source>
        <dbReference type="ARBA" id="ARBA00022842"/>
    </source>
</evidence>
<dbReference type="Pfam" id="PF00078">
    <property type="entry name" value="RVT_1"/>
    <property type="match status" value="1"/>
</dbReference>
<gene>
    <name evidence="11" type="ORF">FF100_13720</name>
</gene>
<dbReference type="GO" id="GO:0003723">
    <property type="term" value="F:RNA binding"/>
    <property type="evidence" value="ECO:0007669"/>
    <property type="project" value="InterPro"/>
</dbReference>
<dbReference type="InterPro" id="IPR000477">
    <property type="entry name" value="RT_dom"/>
</dbReference>
<keyword evidence="2" id="KW-0808">Transferase</keyword>
<dbReference type="InterPro" id="IPR053543">
    <property type="entry name" value="Bacterial_RT"/>
</dbReference>
<dbReference type="SUPFAM" id="SSF56672">
    <property type="entry name" value="DNA/RNA polymerases"/>
    <property type="match status" value="1"/>
</dbReference>
<evidence type="ECO:0000256" key="9">
    <source>
        <dbReference type="ARBA" id="ARBA00048173"/>
    </source>
</evidence>